<sequence>MIYLKGLQEKEAIKWIKETAKVAERALCYKAKCGAIIVKNGEIIGKGYNAPPLDKEENRMCDKEIGPGKPKYDKTCCIHAEWRVIIDALKNNPEKLKGSTLYFTRIGEEVKVWGKPFCTVCSRLILDVGIAEVVLPQEEGLCLYEAGEYNNVSYQYGQERK</sequence>
<keyword evidence="1" id="KW-0378">Hydrolase</keyword>
<protein>
    <recommendedName>
        <fullName evidence="2">CMP/dCMP-type deaminase domain-containing protein</fullName>
    </recommendedName>
</protein>
<dbReference type="GO" id="GO:0005737">
    <property type="term" value="C:cytoplasm"/>
    <property type="evidence" value="ECO:0007669"/>
    <property type="project" value="TreeGrafter"/>
</dbReference>
<dbReference type="InterPro" id="IPR015517">
    <property type="entry name" value="dCMP_deaminase-rel"/>
</dbReference>
<dbReference type="Gene3D" id="3.40.140.10">
    <property type="entry name" value="Cytidine Deaminase, domain 2"/>
    <property type="match status" value="1"/>
</dbReference>
<comment type="caution">
    <text evidence="3">The sequence shown here is derived from an EMBL/GenBank/DDBJ whole genome shotgun (WGS) entry which is preliminary data.</text>
</comment>
<dbReference type="GO" id="GO:0004132">
    <property type="term" value="F:dCMP deaminase activity"/>
    <property type="evidence" value="ECO:0007669"/>
    <property type="project" value="TreeGrafter"/>
</dbReference>
<dbReference type="InterPro" id="IPR016193">
    <property type="entry name" value="Cytidine_deaminase-like"/>
</dbReference>
<reference evidence="3 4" key="1">
    <citation type="journal article" date="2016" name="Nat. Commun.">
        <title>Thousands of microbial genomes shed light on interconnected biogeochemical processes in an aquifer system.</title>
        <authorList>
            <person name="Anantharaman K."/>
            <person name="Brown C.T."/>
            <person name="Hug L.A."/>
            <person name="Sharon I."/>
            <person name="Castelle C.J."/>
            <person name="Probst A.J."/>
            <person name="Thomas B.C."/>
            <person name="Singh A."/>
            <person name="Wilkins M.J."/>
            <person name="Karaoz U."/>
            <person name="Brodie E.L."/>
            <person name="Williams K.H."/>
            <person name="Hubbard S.S."/>
            <person name="Banfield J.F."/>
        </authorList>
    </citation>
    <scope>NUCLEOTIDE SEQUENCE [LARGE SCALE GENOMIC DNA]</scope>
</reference>
<dbReference type="Proteomes" id="UP000178270">
    <property type="component" value="Unassembled WGS sequence"/>
</dbReference>
<dbReference type="AlphaFoldDB" id="A0A1F4U0K4"/>
<dbReference type="SUPFAM" id="SSF53927">
    <property type="entry name" value="Cytidine deaminase-like"/>
    <property type="match status" value="1"/>
</dbReference>
<evidence type="ECO:0000256" key="1">
    <source>
        <dbReference type="ARBA" id="ARBA00022801"/>
    </source>
</evidence>
<evidence type="ECO:0000313" key="4">
    <source>
        <dbReference type="Proteomes" id="UP000178270"/>
    </source>
</evidence>
<dbReference type="Pfam" id="PF00383">
    <property type="entry name" value="dCMP_cyt_deam_1"/>
    <property type="match status" value="1"/>
</dbReference>
<organism evidence="3 4">
    <name type="scientific">candidate division WWE3 bacterium RBG_13_37_7</name>
    <dbReference type="NCBI Taxonomy" id="1802609"/>
    <lineage>
        <taxon>Bacteria</taxon>
        <taxon>Katanobacteria</taxon>
    </lineage>
</organism>
<accession>A0A1F4U0K4</accession>
<dbReference type="PROSITE" id="PS51747">
    <property type="entry name" value="CYT_DCMP_DEAMINASES_2"/>
    <property type="match status" value="1"/>
</dbReference>
<evidence type="ECO:0000259" key="2">
    <source>
        <dbReference type="PROSITE" id="PS51747"/>
    </source>
</evidence>
<proteinExistence type="predicted"/>
<gene>
    <name evidence="3" type="ORF">A3K42_00250</name>
</gene>
<feature type="domain" description="CMP/dCMP-type deaminase" evidence="2">
    <location>
        <begin position="10"/>
        <end position="161"/>
    </location>
</feature>
<dbReference type="EMBL" id="MEUS01000031">
    <property type="protein sequence ID" value="OGC38421.1"/>
    <property type="molecule type" value="Genomic_DNA"/>
</dbReference>
<evidence type="ECO:0000313" key="3">
    <source>
        <dbReference type="EMBL" id="OGC38421.1"/>
    </source>
</evidence>
<dbReference type="PANTHER" id="PTHR11086:SF18">
    <property type="entry name" value="DEOXYCYTIDYLATE DEAMINASE"/>
    <property type="match status" value="1"/>
</dbReference>
<name>A0A1F4U0K4_UNCKA</name>
<dbReference type="PANTHER" id="PTHR11086">
    <property type="entry name" value="DEOXYCYTIDYLATE DEAMINASE-RELATED"/>
    <property type="match status" value="1"/>
</dbReference>
<dbReference type="InterPro" id="IPR002125">
    <property type="entry name" value="CMP_dCMP_dom"/>
</dbReference>